<reference evidence="2 3" key="1">
    <citation type="submission" date="2018-11" db="EMBL/GenBank/DDBJ databases">
        <title>Complete genome sequence of Nocardioides baekrokdamisoli strain KCTC 39748.</title>
        <authorList>
            <person name="Kang S.W."/>
            <person name="Lee K.C."/>
            <person name="Kim K.K."/>
            <person name="Kim J.S."/>
            <person name="Kim D.S."/>
            <person name="Ko S.H."/>
            <person name="Yang S.H."/>
            <person name="Shin Y.K."/>
            <person name="Lee J.S."/>
        </authorList>
    </citation>
    <scope>NUCLEOTIDE SEQUENCE [LARGE SCALE GENOMIC DNA]</scope>
    <source>
        <strain evidence="2 3">KCTC 39748</strain>
    </source>
</reference>
<organism evidence="2 3">
    <name type="scientific">Nocardioides baekrokdamisoli</name>
    <dbReference type="NCBI Taxonomy" id="1804624"/>
    <lineage>
        <taxon>Bacteria</taxon>
        <taxon>Bacillati</taxon>
        <taxon>Actinomycetota</taxon>
        <taxon>Actinomycetes</taxon>
        <taxon>Propionibacteriales</taxon>
        <taxon>Nocardioidaceae</taxon>
        <taxon>Nocardioides</taxon>
    </lineage>
</organism>
<evidence type="ECO:0000313" key="2">
    <source>
        <dbReference type="EMBL" id="BBH16218.1"/>
    </source>
</evidence>
<proteinExistence type="predicted"/>
<name>A0A3G9IY41_9ACTN</name>
<keyword evidence="1" id="KW-0812">Transmembrane</keyword>
<dbReference type="EMBL" id="AP019307">
    <property type="protein sequence ID" value="BBH16218.1"/>
    <property type="molecule type" value="Genomic_DNA"/>
</dbReference>
<protein>
    <submittedName>
        <fullName evidence="2">Uncharacterized protein</fullName>
    </submittedName>
</protein>
<evidence type="ECO:0000256" key="1">
    <source>
        <dbReference type="SAM" id="Phobius"/>
    </source>
</evidence>
<sequence length="91" mass="10304">MQHVNDAKPRWRERPRPSLWSASRNALIPPIFAGVSWWAAGGYALNALAGTHYLQAHLSRWRSAGWCVGCLAVAVLMTWLVIAWLRRPVQK</sequence>
<dbReference type="KEGG" id="nbe:Back2_05050"/>
<keyword evidence="1" id="KW-0472">Membrane</keyword>
<keyword evidence="3" id="KW-1185">Reference proteome</keyword>
<accession>A0A3G9IY41</accession>
<feature type="transmembrane region" description="Helical" evidence="1">
    <location>
        <begin position="21"/>
        <end position="43"/>
    </location>
</feature>
<evidence type="ECO:0000313" key="3">
    <source>
        <dbReference type="Proteomes" id="UP000271573"/>
    </source>
</evidence>
<feature type="transmembrane region" description="Helical" evidence="1">
    <location>
        <begin position="63"/>
        <end position="85"/>
    </location>
</feature>
<dbReference type="AlphaFoldDB" id="A0A3G9IY41"/>
<gene>
    <name evidence="2" type="ORF">Back2_05050</name>
</gene>
<keyword evidence="1" id="KW-1133">Transmembrane helix</keyword>
<dbReference type="Proteomes" id="UP000271573">
    <property type="component" value="Chromosome"/>
</dbReference>